<name>A0A2P4ZK49_9HYPO</name>
<dbReference type="RefSeq" id="XP_024405371.1">
    <property type="nucleotide sequence ID" value="XM_024549897.1"/>
</dbReference>
<dbReference type="AlphaFoldDB" id="A0A2P4ZK49"/>
<dbReference type="GeneID" id="36347647"/>
<sequence>MMNNIIAPQRYMCHQRLPKTRQDQRDGGHFNFQSSCFQGIPYERRIVWLFDTELVSYYPDAS</sequence>
<comment type="caution">
    <text evidence="1">The sequence shown here is derived from an EMBL/GenBank/DDBJ whole genome shotgun (WGS) entry which is preliminary data.</text>
</comment>
<dbReference type="Proteomes" id="UP000054821">
    <property type="component" value="Unassembled WGS sequence"/>
</dbReference>
<dbReference type="EMBL" id="JPDN02000022">
    <property type="protein sequence ID" value="PON24635.1"/>
    <property type="molecule type" value="Genomic_DNA"/>
</dbReference>
<organism evidence="1 2">
    <name type="scientific">Trichoderma gamsii</name>
    <dbReference type="NCBI Taxonomy" id="398673"/>
    <lineage>
        <taxon>Eukaryota</taxon>
        <taxon>Fungi</taxon>
        <taxon>Dikarya</taxon>
        <taxon>Ascomycota</taxon>
        <taxon>Pezizomycotina</taxon>
        <taxon>Sordariomycetes</taxon>
        <taxon>Hypocreomycetidae</taxon>
        <taxon>Hypocreales</taxon>
        <taxon>Hypocreaceae</taxon>
        <taxon>Trichoderma</taxon>
    </lineage>
</organism>
<reference evidence="1 2" key="1">
    <citation type="journal article" date="2016" name="Genome Announc.">
        <title>Draft Whole-Genome Sequence of Trichoderma gamsii T6085, a Promising Biocontrol Agent of Fusarium Head Blight on Wheat.</title>
        <authorList>
            <person name="Baroncelli R."/>
            <person name="Zapparata A."/>
            <person name="Piaggeschi G."/>
            <person name="Sarrocco S."/>
            <person name="Vannacci G."/>
        </authorList>
    </citation>
    <scope>NUCLEOTIDE SEQUENCE [LARGE SCALE GENOMIC DNA]</scope>
    <source>
        <strain evidence="1 2">T6085</strain>
    </source>
</reference>
<evidence type="ECO:0000313" key="1">
    <source>
        <dbReference type="EMBL" id="PON24635.1"/>
    </source>
</evidence>
<keyword evidence="2" id="KW-1185">Reference proteome</keyword>
<protein>
    <submittedName>
        <fullName evidence="1">Uncharacterized protein</fullName>
    </submittedName>
</protein>
<evidence type="ECO:0000313" key="2">
    <source>
        <dbReference type="Proteomes" id="UP000054821"/>
    </source>
</evidence>
<proteinExistence type="predicted"/>
<gene>
    <name evidence="1" type="ORF">TGAM01_v206565</name>
</gene>
<accession>A0A2P4ZK49</accession>